<dbReference type="EMBL" id="ANMU01000082">
    <property type="protein sequence ID" value="EMJ81572.1"/>
    <property type="molecule type" value="Genomic_DNA"/>
</dbReference>
<dbReference type="Proteomes" id="UP000011873">
    <property type="component" value="Unassembled WGS sequence"/>
</dbReference>
<protein>
    <submittedName>
        <fullName evidence="1">Uncharacterized protein</fullName>
    </submittedName>
</protein>
<evidence type="ECO:0000313" key="2">
    <source>
        <dbReference type="Proteomes" id="UP000011873"/>
    </source>
</evidence>
<sequence>MSVFSGEVQSAYMFGLDMICEMLAGKVMRKKGGGSDPRP</sequence>
<accession>M6BP93</accession>
<gene>
    <name evidence="1" type="ORF">LEP1GSC016_3141</name>
</gene>
<evidence type="ECO:0000313" key="1">
    <source>
        <dbReference type="EMBL" id="EMJ81572.1"/>
    </source>
</evidence>
<dbReference type="AlphaFoldDB" id="M6BP93"/>
<proteinExistence type="predicted"/>
<comment type="caution">
    <text evidence="1">The sequence shown here is derived from an EMBL/GenBank/DDBJ whole genome shotgun (WGS) entry which is preliminary data.</text>
</comment>
<name>M6BP93_LEPBO</name>
<reference evidence="1 2" key="1">
    <citation type="submission" date="2013-01" db="EMBL/GenBank/DDBJ databases">
        <authorList>
            <person name="Harkins D.M."/>
            <person name="Durkin A.S."/>
            <person name="Brinkac L.M."/>
            <person name="Haft D.H."/>
            <person name="Selengut J.D."/>
            <person name="Sanka R."/>
            <person name="DePew J."/>
            <person name="Purushe J."/>
            <person name="Galloway R.L."/>
            <person name="Vinetz J.M."/>
            <person name="Sutton G.G."/>
            <person name="Nierman W.C."/>
            <person name="Fouts D.E."/>
        </authorList>
    </citation>
    <scope>NUCLEOTIDE SEQUENCE [LARGE SCALE GENOMIC DNA]</scope>
    <source>
        <strain evidence="1 2">Sponselee CDC</strain>
    </source>
</reference>
<dbReference type="PATRIC" id="fig|1218567.3.peg.2192"/>
<organism evidence="1 2">
    <name type="scientific">Leptospira borgpetersenii serovar Hardjo-bovis str. Sponselee</name>
    <dbReference type="NCBI Taxonomy" id="1303729"/>
    <lineage>
        <taxon>Bacteria</taxon>
        <taxon>Pseudomonadati</taxon>
        <taxon>Spirochaetota</taxon>
        <taxon>Spirochaetia</taxon>
        <taxon>Leptospirales</taxon>
        <taxon>Leptospiraceae</taxon>
        <taxon>Leptospira</taxon>
    </lineage>
</organism>